<dbReference type="EMBL" id="SOIZ01000005">
    <property type="protein sequence ID" value="TET65150.1"/>
    <property type="molecule type" value="Genomic_DNA"/>
</dbReference>
<feature type="domain" description="ABC transporter" evidence="4">
    <location>
        <begin position="5"/>
        <end position="252"/>
    </location>
</feature>
<evidence type="ECO:0000256" key="2">
    <source>
        <dbReference type="ARBA" id="ARBA00022741"/>
    </source>
</evidence>
<organism evidence="5 6">
    <name type="scientific">Aerophobetes bacterium</name>
    <dbReference type="NCBI Taxonomy" id="2030807"/>
    <lineage>
        <taxon>Bacteria</taxon>
        <taxon>Candidatus Aerophobota</taxon>
    </lineage>
</organism>
<dbReference type="GO" id="GO:0005304">
    <property type="term" value="F:L-valine transmembrane transporter activity"/>
    <property type="evidence" value="ECO:0007669"/>
    <property type="project" value="TreeGrafter"/>
</dbReference>
<accession>A0A523WDP7</accession>
<protein>
    <submittedName>
        <fullName evidence="5">ABC transporter ATP-binding protein</fullName>
    </submittedName>
</protein>
<comment type="caution">
    <text evidence="5">The sequence shown here is derived from an EMBL/GenBank/DDBJ whole genome shotgun (WGS) entry which is preliminary data.</text>
</comment>
<dbReference type="Gene3D" id="3.40.50.300">
    <property type="entry name" value="P-loop containing nucleotide triphosphate hydrolases"/>
    <property type="match status" value="1"/>
</dbReference>
<dbReference type="SUPFAM" id="SSF52540">
    <property type="entry name" value="P-loop containing nucleoside triphosphate hydrolases"/>
    <property type="match status" value="1"/>
</dbReference>
<dbReference type="GO" id="GO:1903806">
    <property type="term" value="P:L-isoleucine import across plasma membrane"/>
    <property type="evidence" value="ECO:0007669"/>
    <property type="project" value="TreeGrafter"/>
</dbReference>
<evidence type="ECO:0000256" key="3">
    <source>
        <dbReference type="ARBA" id="ARBA00022840"/>
    </source>
</evidence>
<dbReference type="PANTHER" id="PTHR45772:SF7">
    <property type="entry name" value="AMINO ACID ABC TRANSPORTER ATP-BINDING PROTEIN"/>
    <property type="match status" value="1"/>
</dbReference>
<sequence length="263" mass="29212">MDPILQTQELRKTFGGVVALDGVDFEVNLHQIKAVIGPNGAGKTTIFNLISGIYPPTSGTIKFRQHRINGLRPYVVAEKGISRTFQNVQVFENMSLLENVMVGRHCRTRSEFFAAIMNLKSTRSEEKSIHDYSLEMLSFVGLEAKKDEAASNLTFQQQKLLEFARALATEPELLLLDEPAGGLSVPEADELAQLIYRIRETGITILLVEHDMGLVMEVSDQVVVLNSGKVIAEGTPREVQNDEAVIAVYLGEREEENVDHTKS</sequence>
<dbReference type="SMART" id="SM00382">
    <property type="entry name" value="AAA"/>
    <property type="match status" value="1"/>
</dbReference>
<proteinExistence type="predicted"/>
<dbReference type="GO" id="GO:0015188">
    <property type="term" value="F:L-isoleucine transmembrane transporter activity"/>
    <property type="evidence" value="ECO:0007669"/>
    <property type="project" value="TreeGrafter"/>
</dbReference>
<dbReference type="GO" id="GO:0005886">
    <property type="term" value="C:plasma membrane"/>
    <property type="evidence" value="ECO:0007669"/>
    <property type="project" value="TreeGrafter"/>
</dbReference>
<dbReference type="AlphaFoldDB" id="A0A523WDP7"/>
<evidence type="ECO:0000313" key="6">
    <source>
        <dbReference type="Proteomes" id="UP000319130"/>
    </source>
</evidence>
<dbReference type="InterPro" id="IPR027417">
    <property type="entry name" value="P-loop_NTPase"/>
</dbReference>
<keyword evidence="2" id="KW-0547">Nucleotide-binding</keyword>
<dbReference type="Pfam" id="PF12399">
    <property type="entry name" value="BCA_ABC_TP_C"/>
    <property type="match status" value="1"/>
</dbReference>
<dbReference type="PROSITE" id="PS50893">
    <property type="entry name" value="ABC_TRANSPORTER_2"/>
    <property type="match status" value="1"/>
</dbReference>
<dbReference type="PANTHER" id="PTHR45772">
    <property type="entry name" value="CONSERVED COMPONENT OF ABC TRANSPORTER FOR NATURAL AMINO ACIDS-RELATED"/>
    <property type="match status" value="1"/>
</dbReference>
<gene>
    <name evidence="5" type="ORF">E3J48_00105</name>
</gene>
<dbReference type="GO" id="GO:1903805">
    <property type="term" value="P:L-valine import across plasma membrane"/>
    <property type="evidence" value="ECO:0007669"/>
    <property type="project" value="TreeGrafter"/>
</dbReference>
<dbReference type="GO" id="GO:0005524">
    <property type="term" value="F:ATP binding"/>
    <property type="evidence" value="ECO:0007669"/>
    <property type="project" value="UniProtKB-KW"/>
</dbReference>
<dbReference type="GO" id="GO:0016887">
    <property type="term" value="F:ATP hydrolysis activity"/>
    <property type="evidence" value="ECO:0007669"/>
    <property type="project" value="InterPro"/>
</dbReference>
<evidence type="ECO:0000313" key="5">
    <source>
        <dbReference type="EMBL" id="TET65150.1"/>
    </source>
</evidence>
<dbReference type="GO" id="GO:0015192">
    <property type="term" value="F:L-phenylalanine transmembrane transporter activity"/>
    <property type="evidence" value="ECO:0007669"/>
    <property type="project" value="TreeGrafter"/>
</dbReference>
<dbReference type="InterPro" id="IPR051120">
    <property type="entry name" value="ABC_AA/LPS_Transport"/>
</dbReference>
<dbReference type="Pfam" id="PF00005">
    <property type="entry name" value="ABC_tran"/>
    <property type="match status" value="1"/>
</dbReference>
<keyword evidence="1" id="KW-0813">Transport</keyword>
<reference evidence="5 6" key="1">
    <citation type="submission" date="2019-03" db="EMBL/GenBank/DDBJ databases">
        <title>Metabolic potential of uncultured bacteria and archaea associated with petroleum seepage in deep-sea sediments.</title>
        <authorList>
            <person name="Dong X."/>
            <person name="Hubert C."/>
        </authorList>
    </citation>
    <scope>NUCLEOTIDE SEQUENCE [LARGE SCALE GENOMIC DNA]</scope>
    <source>
        <strain evidence="5">E29_bin52</strain>
    </source>
</reference>
<dbReference type="GO" id="GO:0015808">
    <property type="term" value="P:L-alanine transport"/>
    <property type="evidence" value="ECO:0007669"/>
    <property type="project" value="TreeGrafter"/>
</dbReference>
<evidence type="ECO:0000259" key="4">
    <source>
        <dbReference type="PROSITE" id="PS50893"/>
    </source>
</evidence>
<dbReference type="InterPro" id="IPR003593">
    <property type="entry name" value="AAA+_ATPase"/>
</dbReference>
<dbReference type="FunFam" id="3.40.50.300:FF:000421">
    <property type="entry name" value="Branched-chain amino acid ABC transporter ATP-binding protein"/>
    <property type="match status" value="1"/>
</dbReference>
<keyword evidence="3 5" id="KW-0067">ATP-binding</keyword>
<evidence type="ECO:0000256" key="1">
    <source>
        <dbReference type="ARBA" id="ARBA00022448"/>
    </source>
</evidence>
<dbReference type="InterPro" id="IPR032823">
    <property type="entry name" value="BCA_ABC_TP_C"/>
</dbReference>
<name>A0A523WDP7_UNCAE</name>
<dbReference type="InterPro" id="IPR003439">
    <property type="entry name" value="ABC_transporter-like_ATP-bd"/>
</dbReference>
<dbReference type="Proteomes" id="UP000319130">
    <property type="component" value="Unassembled WGS sequence"/>
</dbReference>
<dbReference type="GO" id="GO:0042941">
    <property type="term" value="P:D-alanine transmembrane transport"/>
    <property type="evidence" value="ECO:0007669"/>
    <property type="project" value="TreeGrafter"/>
</dbReference>
<dbReference type="CDD" id="cd03219">
    <property type="entry name" value="ABC_Mj1267_LivG_branched"/>
    <property type="match status" value="1"/>
</dbReference>